<organism evidence="1 2">
    <name type="scientific">Candidatus Opimibacter skivensis</name>
    <dbReference type="NCBI Taxonomy" id="2982028"/>
    <lineage>
        <taxon>Bacteria</taxon>
        <taxon>Pseudomonadati</taxon>
        <taxon>Bacteroidota</taxon>
        <taxon>Saprospiria</taxon>
        <taxon>Saprospirales</taxon>
        <taxon>Saprospiraceae</taxon>
        <taxon>Candidatus Opimibacter</taxon>
    </lineage>
</organism>
<accession>A0A9D7SYE7</accession>
<proteinExistence type="predicted"/>
<evidence type="ECO:0008006" key="3">
    <source>
        <dbReference type="Google" id="ProtNLM"/>
    </source>
</evidence>
<comment type="caution">
    <text evidence="1">The sequence shown here is derived from an EMBL/GenBank/DDBJ whole genome shotgun (WGS) entry which is preliminary data.</text>
</comment>
<sequence length="102" mass="11598">MEGKQANQEGAAIIIMDEAKLMEVFSRVLDEKQNNISQLAPPNKDPVPLDEYIPKSAVRGKILSSSTLWKHEQKGNLKTYAIGGKRFYRRSEIQNLIQEVKK</sequence>
<reference evidence="1 2" key="1">
    <citation type="submission" date="2020-10" db="EMBL/GenBank/DDBJ databases">
        <title>Connecting structure to function with the recovery of over 1000 high-quality activated sludge metagenome-assembled genomes encoding full-length rRNA genes using long-read sequencing.</title>
        <authorList>
            <person name="Singleton C.M."/>
            <person name="Petriglieri F."/>
            <person name="Kristensen J.M."/>
            <person name="Kirkegaard R.H."/>
            <person name="Michaelsen T.Y."/>
            <person name="Andersen M.H."/>
            <person name="Karst S.M."/>
            <person name="Dueholm M.S."/>
            <person name="Nielsen P.H."/>
            <person name="Albertsen M."/>
        </authorList>
    </citation>
    <scope>NUCLEOTIDE SEQUENCE [LARGE SCALE GENOMIC DNA]</scope>
    <source>
        <strain evidence="1">Ribe_18-Q3-R11-54_MAXAC.273</strain>
    </source>
</reference>
<gene>
    <name evidence="1" type="ORF">IPP15_19365</name>
</gene>
<name>A0A9D7SYE7_9BACT</name>
<dbReference type="AlphaFoldDB" id="A0A9D7SYE7"/>
<dbReference type="Proteomes" id="UP000808337">
    <property type="component" value="Unassembled WGS sequence"/>
</dbReference>
<protein>
    <recommendedName>
        <fullName evidence="3">Helix-turn-helix domain-containing protein</fullName>
    </recommendedName>
</protein>
<evidence type="ECO:0000313" key="1">
    <source>
        <dbReference type="EMBL" id="MBK9984496.1"/>
    </source>
</evidence>
<dbReference type="EMBL" id="JADKGY010000029">
    <property type="protein sequence ID" value="MBK9984496.1"/>
    <property type="molecule type" value="Genomic_DNA"/>
</dbReference>
<evidence type="ECO:0000313" key="2">
    <source>
        <dbReference type="Proteomes" id="UP000808337"/>
    </source>
</evidence>